<dbReference type="GO" id="GO:0005576">
    <property type="term" value="C:extracellular region"/>
    <property type="evidence" value="ECO:0007669"/>
    <property type="project" value="UniProtKB-SubCell"/>
</dbReference>
<evidence type="ECO:0000256" key="6">
    <source>
        <dbReference type="SAM" id="SignalP"/>
    </source>
</evidence>
<dbReference type="AlphaFoldDB" id="A0A3Q2TB63"/>
<evidence type="ECO:0000313" key="7">
    <source>
        <dbReference type="Ensembl" id="ENSFHEP00000012525.1"/>
    </source>
</evidence>
<proteinExistence type="inferred from homology"/>
<comment type="similarity">
    <text evidence="2">Belongs to the pleurocidin family.</text>
</comment>
<accession>A0A3Q2TB63</accession>
<evidence type="ECO:0000256" key="3">
    <source>
        <dbReference type="ARBA" id="ARBA00022525"/>
    </source>
</evidence>
<evidence type="ECO:0000256" key="2">
    <source>
        <dbReference type="ARBA" id="ARBA00007419"/>
    </source>
</evidence>
<protein>
    <submittedName>
        <fullName evidence="7">Uncharacterized protein</fullName>
    </submittedName>
</protein>
<sequence length="110" mass="12470">MKCTGVFLVLSMVVLMAQPGEGIFGLLFHGITQACFTNKVSKYLFVMLKKLYKLTFSLNREEHTTIALPIPQFVPPFLICFPDLYLSGQTLSVCGETKYFGPLYHKQALW</sequence>
<dbReference type="Proteomes" id="UP000265000">
    <property type="component" value="Unplaced"/>
</dbReference>
<keyword evidence="4" id="KW-0929">Antimicrobial</keyword>
<feature type="signal peptide" evidence="6">
    <location>
        <begin position="1"/>
        <end position="22"/>
    </location>
</feature>
<comment type="subcellular location">
    <subcellularLocation>
        <location evidence="1">Secreted</location>
    </subcellularLocation>
</comment>
<dbReference type="Pfam" id="PF08107">
    <property type="entry name" value="Antimicrobial12"/>
    <property type="match status" value="1"/>
</dbReference>
<evidence type="ECO:0000313" key="8">
    <source>
        <dbReference type="Proteomes" id="UP000265000"/>
    </source>
</evidence>
<evidence type="ECO:0000256" key="5">
    <source>
        <dbReference type="ARBA" id="ARBA00023022"/>
    </source>
</evidence>
<dbReference type="Ensembl" id="ENSFHET00000019995.1">
    <property type="protein sequence ID" value="ENSFHEP00000012525.1"/>
    <property type="gene ID" value="ENSFHEG00000013992.1"/>
</dbReference>
<keyword evidence="3" id="KW-0964">Secreted</keyword>
<keyword evidence="8" id="KW-1185">Reference proteome</keyword>
<dbReference type="PROSITE" id="PS51257">
    <property type="entry name" value="PROKAR_LIPOPROTEIN"/>
    <property type="match status" value="1"/>
</dbReference>
<keyword evidence="6" id="KW-0732">Signal</keyword>
<keyword evidence="5" id="KW-0044">Antibiotic</keyword>
<evidence type="ECO:0000256" key="4">
    <source>
        <dbReference type="ARBA" id="ARBA00022529"/>
    </source>
</evidence>
<name>A0A3Q2TB63_FUNHE</name>
<evidence type="ECO:0000256" key="1">
    <source>
        <dbReference type="ARBA" id="ARBA00004613"/>
    </source>
</evidence>
<dbReference type="InterPro" id="IPR012515">
    <property type="entry name" value="Antimicrobial12"/>
</dbReference>
<organism evidence="7 8">
    <name type="scientific">Fundulus heteroclitus</name>
    <name type="common">Killifish</name>
    <name type="synonym">Mummichog</name>
    <dbReference type="NCBI Taxonomy" id="8078"/>
    <lineage>
        <taxon>Eukaryota</taxon>
        <taxon>Metazoa</taxon>
        <taxon>Chordata</taxon>
        <taxon>Craniata</taxon>
        <taxon>Vertebrata</taxon>
        <taxon>Euteleostomi</taxon>
        <taxon>Actinopterygii</taxon>
        <taxon>Neopterygii</taxon>
        <taxon>Teleostei</taxon>
        <taxon>Neoteleostei</taxon>
        <taxon>Acanthomorphata</taxon>
        <taxon>Ovalentaria</taxon>
        <taxon>Atherinomorphae</taxon>
        <taxon>Cyprinodontiformes</taxon>
        <taxon>Fundulidae</taxon>
        <taxon>Fundulus</taxon>
    </lineage>
</organism>
<feature type="chain" id="PRO_5018655538" evidence="6">
    <location>
        <begin position="23"/>
        <end position="110"/>
    </location>
</feature>
<reference evidence="7" key="1">
    <citation type="submission" date="2025-08" db="UniProtKB">
        <authorList>
            <consortium name="Ensembl"/>
        </authorList>
    </citation>
    <scope>IDENTIFICATION</scope>
</reference>
<dbReference type="GO" id="GO:0042742">
    <property type="term" value="P:defense response to bacterium"/>
    <property type="evidence" value="ECO:0007669"/>
    <property type="project" value="UniProtKB-KW"/>
</dbReference>
<reference evidence="7" key="2">
    <citation type="submission" date="2025-09" db="UniProtKB">
        <authorList>
            <consortium name="Ensembl"/>
        </authorList>
    </citation>
    <scope>IDENTIFICATION</scope>
</reference>